<dbReference type="RefSeq" id="WP_168485328.1">
    <property type="nucleotide sequence ID" value="NZ_JAAZSQ010000003.1"/>
</dbReference>
<feature type="signal peptide" evidence="1">
    <location>
        <begin position="1"/>
        <end position="24"/>
    </location>
</feature>
<sequence length="112" mass="11320">MKKALAALAVAGLALPGSSAPAEAAPPANQLCPKWDSGRIDVSGKQGSVTIKAPAGKTIAAVCVKAGSAKQGLGAEVTYLDYAKKAVTVSHSSGKDISHYSVKYVPAYGYKS</sequence>
<protein>
    <recommendedName>
        <fullName evidence="4">Serine/threonine protein kinase</fullName>
    </recommendedName>
</protein>
<dbReference type="EMBL" id="JAAZSQ010000003">
    <property type="protein sequence ID" value="NKX53993.1"/>
    <property type="molecule type" value="Genomic_DNA"/>
</dbReference>
<organism evidence="2 3">
    <name type="scientific">Arthrobacter mobilis</name>
    <dbReference type="NCBI Taxonomy" id="2724944"/>
    <lineage>
        <taxon>Bacteria</taxon>
        <taxon>Bacillati</taxon>
        <taxon>Actinomycetota</taxon>
        <taxon>Actinomycetes</taxon>
        <taxon>Micrococcales</taxon>
        <taxon>Micrococcaceae</taxon>
        <taxon>Arthrobacter</taxon>
    </lineage>
</organism>
<evidence type="ECO:0000313" key="3">
    <source>
        <dbReference type="Proteomes" id="UP000544090"/>
    </source>
</evidence>
<evidence type="ECO:0008006" key="4">
    <source>
        <dbReference type="Google" id="ProtNLM"/>
    </source>
</evidence>
<keyword evidence="1" id="KW-0732">Signal</keyword>
<accession>A0A7X6K5X3</accession>
<evidence type="ECO:0000313" key="2">
    <source>
        <dbReference type="EMBL" id="NKX53993.1"/>
    </source>
</evidence>
<dbReference type="Proteomes" id="UP000544090">
    <property type="component" value="Unassembled WGS sequence"/>
</dbReference>
<feature type="chain" id="PRO_5031082176" description="Serine/threonine protein kinase" evidence="1">
    <location>
        <begin position="25"/>
        <end position="112"/>
    </location>
</feature>
<name>A0A7X6K5X3_9MICC</name>
<comment type="caution">
    <text evidence="2">The sequence shown here is derived from an EMBL/GenBank/DDBJ whole genome shotgun (WGS) entry which is preliminary data.</text>
</comment>
<gene>
    <name evidence="2" type="ORF">HGG74_05440</name>
</gene>
<proteinExistence type="predicted"/>
<reference evidence="2 3" key="1">
    <citation type="submission" date="2020-04" db="EMBL/GenBank/DDBJ databases">
        <title>Arthrobacter sp. nov.</title>
        <authorList>
            <person name="Liu S."/>
        </authorList>
    </citation>
    <scope>NUCLEOTIDE SEQUENCE [LARGE SCALE GENOMIC DNA]</scope>
    <source>
        <strain evidence="2 3">E918</strain>
    </source>
</reference>
<keyword evidence="3" id="KW-1185">Reference proteome</keyword>
<evidence type="ECO:0000256" key="1">
    <source>
        <dbReference type="SAM" id="SignalP"/>
    </source>
</evidence>
<dbReference type="AlphaFoldDB" id="A0A7X6K5X3"/>